<feature type="compositionally biased region" description="Basic residues" evidence="3">
    <location>
        <begin position="279"/>
        <end position="292"/>
    </location>
</feature>
<feature type="compositionally biased region" description="Basic residues" evidence="3">
    <location>
        <begin position="86"/>
        <end position="99"/>
    </location>
</feature>
<dbReference type="OrthoDB" id="7676067at2759"/>
<feature type="compositionally biased region" description="Low complexity" evidence="3">
    <location>
        <begin position="48"/>
        <end position="58"/>
    </location>
</feature>
<dbReference type="PANTHER" id="PTHR46428:SF1">
    <property type="entry name" value="KELCH DOMAIN-CONTAINING PROTEIN 10"/>
    <property type="match status" value="1"/>
</dbReference>
<reference evidence="5" key="1">
    <citation type="submission" date="2025-08" db="UniProtKB">
        <authorList>
            <consortium name="RefSeq"/>
        </authorList>
    </citation>
    <scope>IDENTIFICATION</scope>
    <source>
        <strain evidence="5">Airmid</strain>
    </source>
</reference>
<dbReference type="InParanoid" id="A0A6P6XQI8"/>
<feature type="compositionally biased region" description="Polar residues" evidence="3">
    <location>
        <begin position="434"/>
        <end position="450"/>
    </location>
</feature>
<feature type="compositionally biased region" description="Acidic residues" evidence="3">
    <location>
        <begin position="138"/>
        <end position="188"/>
    </location>
</feature>
<keyword evidence="2" id="KW-0677">Repeat</keyword>
<evidence type="ECO:0000313" key="4">
    <source>
        <dbReference type="Proteomes" id="UP000515146"/>
    </source>
</evidence>
<dbReference type="AlphaFoldDB" id="A0A6P6XQI8"/>
<dbReference type="SUPFAM" id="SSF50965">
    <property type="entry name" value="Galactose oxidase, central domain"/>
    <property type="match status" value="1"/>
</dbReference>
<feature type="region of interest" description="Disordered" evidence="3">
    <location>
        <begin position="138"/>
        <end position="195"/>
    </location>
</feature>
<feature type="region of interest" description="Disordered" evidence="3">
    <location>
        <begin position="48"/>
        <end position="116"/>
    </location>
</feature>
<keyword evidence="4" id="KW-1185">Reference proteome</keyword>
<feature type="compositionally biased region" description="Low complexity" evidence="3">
    <location>
        <begin position="67"/>
        <end position="80"/>
    </location>
</feature>
<sequence>MSSVGFVLHINEKTLTKNLSHQVERFTTTVIIGLLIFLAPSIRSHYQNQHQQQQLEQQPSIDHGDEQQQQQESQSSSSSSIAEANKHRRNRRRRRRQRRYQQVIFRQADDADNNDDDLIEDIVEVGEDDEADLVALVPEEEEDDDDDDGNGTVSDDNEEDDDDGDDNDIDDGELFIPDDDDDDEEEVDIEKQQRHHAIERLNRRINAARSNNSNIGQKHRRFNFRFLRNRHHHHHHHHGHHNHDQDQSENMKNLIVPQRKESTSSTSTCHSSCSSSMGAHHHHHHNQKKKKSSSILLKIPNFIRTNLFNSIFHHSNHHNDDGEDDQNDDEDDNDDDNDIDDEQLSNGYDDCDESAIGGEQSKQMNNNVNNIVVHNNDLALDICRPTSAQQQRQQLHDVSNMVDNGDLEIFNLIDHNNQMISIDHNNCNNNNNNEQRQNDSTISTNEQPTADHNLIRIRNNSMSRFIVDSIDSTKESTISCLQWQTNRNNRPIMSKNHNNKNKNMEEIIDHHYYHYYRNDDYFMTNTSYTWSYYRNNLLSVINSSPYIHRTFKFELLNKNGVVKGLCPLARSGHRIVSDEHYVYLFGGFNPDIVASARVPDDEQWKRSKPLFKELWRYSKLTQTWQYLRCGGTAPVELASPCALLLGPNRLMIYGGSGMPFGSASSNKMYICDLERLHWSQVVYENQSTSIEDGVDVSFDNQQNQIDTEIPEPAYGQAICFDQENDLIYVCGGTTGFDYSLNLHEFNLQTRKWRLLSHTPQSIEPRYRHEMALYQRKLFIIGGGTSGQSFAMDKIPVFDLNVEKWSVVDTKPWQQSGQEQIYPAPRYSHDCGQIGRLIYVVGGADQHQAFADCWSLDLETLQWTKHVGCSLPQPCYFHSATVSPNDGEMFVFGGVNCVQRKRRSDAMYRCWLSVPSLQRMAQEAIIKFLHNDKNISGSNSGCIENKRKKNDPNRHHTKSRLSINYLHEYFQCMQISHQLLNLPKF</sequence>
<keyword evidence="1" id="KW-0880">Kelch repeat</keyword>
<organism evidence="4 5">
    <name type="scientific">Dermatophagoides pteronyssinus</name>
    <name type="common">European house dust mite</name>
    <dbReference type="NCBI Taxonomy" id="6956"/>
    <lineage>
        <taxon>Eukaryota</taxon>
        <taxon>Metazoa</taxon>
        <taxon>Ecdysozoa</taxon>
        <taxon>Arthropoda</taxon>
        <taxon>Chelicerata</taxon>
        <taxon>Arachnida</taxon>
        <taxon>Acari</taxon>
        <taxon>Acariformes</taxon>
        <taxon>Sarcoptiformes</taxon>
        <taxon>Astigmata</taxon>
        <taxon>Psoroptidia</taxon>
        <taxon>Analgoidea</taxon>
        <taxon>Pyroglyphidae</taxon>
        <taxon>Dermatophagoidinae</taxon>
        <taxon>Dermatophagoides</taxon>
    </lineage>
</organism>
<evidence type="ECO:0000256" key="1">
    <source>
        <dbReference type="ARBA" id="ARBA00022441"/>
    </source>
</evidence>
<dbReference type="GO" id="GO:0032874">
    <property type="term" value="P:positive regulation of stress-activated MAPK cascade"/>
    <property type="evidence" value="ECO:0007669"/>
    <property type="project" value="TreeGrafter"/>
</dbReference>
<dbReference type="InterPro" id="IPR011043">
    <property type="entry name" value="Gal_Oxase/kelch_b-propeller"/>
</dbReference>
<name>A0A6P6XQI8_DERPT</name>
<accession>A0A6P6XQI8</accession>
<feature type="compositionally biased region" description="Acidic residues" evidence="3">
    <location>
        <begin position="321"/>
        <end position="353"/>
    </location>
</feature>
<feature type="compositionally biased region" description="Low complexity" evidence="3">
    <location>
        <begin position="263"/>
        <end position="278"/>
    </location>
</feature>
<gene>
    <name evidence="5" type="primary">LOC113789698</name>
</gene>
<feature type="region of interest" description="Disordered" evidence="3">
    <location>
        <begin position="424"/>
        <end position="451"/>
    </location>
</feature>
<dbReference type="Pfam" id="PF24681">
    <property type="entry name" value="Kelch_KLHDC2_KLHL20_DRC7"/>
    <property type="match status" value="1"/>
</dbReference>
<feature type="region of interest" description="Disordered" evidence="3">
    <location>
        <begin position="314"/>
        <end position="363"/>
    </location>
</feature>
<dbReference type="PANTHER" id="PTHR46428">
    <property type="entry name" value="KELCH DOMAIN-CONTAINING PROTEIN 10"/>
    <property type="match status" value="1"/>
</dbReference>
<evidence type="ECO:0000313" key="5">
    <source>
        <dbReference type="RefSeq" id="XP_027195068.1"/>
    </source>
</evidence>
<dbReference type="InterPro" id="IPR015915">
    <property type="entry name" value="Kelch-typ_b-propeller"/>
</dbReference>
<protein>
    <submittedName>
        <fullName evidence="5">Uncharacterized protein DDB_G0283697-like</fullName>
    </submittedName>
</protein>
<feature type="region of interest" description="Disordered" evidence="3">
    <location>
        <begin position="257"/>
        <end position="293"/>
    </location>
</feature>
<dbReference type="KEGG" id="dpte:113789698"/>
<evidence type="ECO:0000256" key="3">
    <source>
        <dbReference type="SAM" id="MobiDB-lite"/>
    </source>
</evidence>
<evidence type="ECO:0000256" key="2">
    <source>
        <dbReference type="ARBA" id="ARBA00022737"/>
    </source>
</evidence>
<dbReference type="RefSeq" id="XP_027195068.1">
    <property type="nucleotide sequence ID" value="XM_027339267.1"/>
</dbReference>
<dbReference type="InterPro" id="IPR052125">
    <property type="entry name" value="KLHDC10"/>
</dbReference>
<proteinExistence type="predicted"/>
<dbReference type="Proteomes" id="UP000515146">
    <property type="component" value="Unplaced"/>
</dbReference>
<dbReference type="Gene3D" id="2.120.10.80">
    <property type="entry name" value="Kelch-type beta propeller"/>
    <property type="match status" value="2"/>
</dbReference>